<gene>
    <name evidence="2" type="ORF">AB7Z85_08110</name>
</gene>
<protein>
    <submittedName>
        <fullName evidence="2">Uncharacterized protein</fullName>
    </submittedName>
</protein>
<evidence type="ECO:0000256" key="1">
    <source>
        <dbReference type="SAM" id="Phobius"/>
    </source>
</evidence>
<evidence type="ECO:0000313" key="2">
    <source>
        <dbReference type="EMBL" id="MEX9252471.1"/>
    </source>
</evidence>
<keyword evidence="1" id="KW-1133">Transmembrane helix</keyword>
<dbReference type="EMBL" id="JBFZPZ010000005">
    <property type="protein sequence ID" value="MEX9252471.1"/>
    <property type="molecule type" value="Genomic_DNA"/>
</dbReference>
<accession>A0ABV4A4N1</accession>
<feature type="transmembrane region" description="Helical" evidence="1">
    <location>
        <begin position="7"/>
        <end position="27"/>
    </location>
</feature>
<proteinExistence type="predicted"/>
<evidence type="ECO:0000313" key="3">
    <source>
        <dbReference type="Proteomes" id="UP001561463"/>
    </source>
</evidence>
<keyword evidence="3" id="KW-1185">Reference proteome</keyword>
<dbReference type="RefSeq" id="WP_369497420.1">
    <property type="nucleotide sequence ID" value="NZ_JBFZPZ010000005.1"/>
</dbReference>
<name>A0ABV4A4N1_9ENTR</name>
<dbReference type="Proteomes" id="UP001561463">
    <property type="component" value="Unassembled WGS sequence"/>
</dbReference>
<keyword evidence="1" id="KW-0472">Membrane</keyword>
<organism evidence="2 3">
    <name type="scientific">Pseudenterobacter timonensis</name>
    <dbReference type="NCBI Taxonomy" id="1755099"/>
    <lineage>
        <taxon>Bacteria</taxon>
        <taxon>Pseudomonadati</taxon>
        <taxon>Pseudomonadota</taxon>
        <taxon>Gammaproteobacteria</taxon>
        <taxon>Enterobacterales</taxon>
        <taxon>Enterobacteriaceae</taxon>
        <taxon>Pseudenterobacter</taxon>
    </lineage>
</organism>
<comment type="caution">
    <text evidence="2">The sequence shown here is derived from an EMBL/GenBank/DDBJ whole genome shotgun (WGS) entry which is preliminary data.</text>
</comment>
<sequence>MRKYLKWIILIFITVVILCWLFVYFVASGINEAATYTEKDFFNYHSLTDNDIQKAPRISNDYYFESHPGDGYAPSNTIIFRGASDVEPLRNYLIKLGYTRQKDRSGKAELWTKPNQMNSDLFYLYVDAANGEVELTKELNH</sequence>
<keyword evidence="1" id="KW-0812">Transmembrane</keyword>
<reference evidence="2 3" key="1">
    <citation type="submission" date="2024-03" db="EMBL/GenBank/DDBJ databases">
        <title>Role of Flies in the Dissemination of Carbapenem-Resistant Enterobacteriaceae (CRE): An Epidemiological and Genomic Study in China.</title>
        <authorList>
            <person name="Chen K."/>
            <person name="Zhang R."/>
            <person name="Chen S."/>
        </authorList>
    </citation>
    <scope>NUCLEOTIDE SEQUENCE [LARGE SCALE GENOMIC DNA]</scope>
    <source>
        <strain evidence="3">fly-313</strain>
    </source>
</reference>